<dbReference type="PhylomeDB" id="A0A060TJF1"/>
<dbReference type="Pfam" id="PF25484">
    <property type="entry name" value="DUF7907"/>
    <property type="match status" value="1"/>
</dbReference>
<reference evidence="3" key="2">
    <citation type="submission" date="2014-06" db="EMBL/GenBank/DDBJ databases">
        <title>The complete genome of Blastobotrys (Arxula) adeninivorans LS3 - a yeast of biotechnological interest.</title>
        <authorList>
            <person name="Kunze G."/>
            <person name="Gaillardin C."/>
            <person name="Czernicka M."/>
            <person name="Durrens P."/>
            <person name="Martin T."/>
            <person name="Boer E."/>
            <person name="Gabaldon T."/>
            <person name="Cruz J."/>
            <person name="Talla E."/>
            <person name="Marck C."/>
            <person name="Goffeau A."/>
            <person name="Barbe V."/>
            <person name="Baret P."/>
            <person name="Baronian K."/>
            <person name="Beier S."/>
            <person name="Bleykasten C."/>
            <person name="Bode R."/>
            <person name="Casaregola S."/>
            <person name="Despons L."/>
            <person name="Fairhead C."/>
            <person name="Giersberg M."/>
            <person name="Gierski P."/>
            <person name="Hahnel U."/>
            <person name="Hartmann A."/>
            <person name="Jankowska D."/>
            <person name="Jubin C."/>
            <person name="Jung P."/>
            <person name="Lafontaine I."/>
            <person name="Leh-Louis V."/>
            <person name="Lemaire M."/>
            <person name="Marcet-Houben M."/>
            <person name="Mascher M."/>
            <person name="Morel G."/>
            <person name="Richard G.-F."/>
            <person name="Riechen J."/>
            <person name="Sacerdot C."/>
            <person name="Sarkar A."/>
            <person name="Savel G."/>
            <person name="Schacherer J."/>
            <person name="Sherman D."/>
            <person name="Straub M.-L."/>
            <person name="Stein N."/>
            <person name="Thierry A."/>
            <person name="Trautwein-Schult A."/>
            <person name="Westhof E."/>
            <person name="Worch S."/>
            <person name="Dujon B."/>
            <person name="Souciet J.-L."/>
            <person name="Wincker P."/>
            <person name="Scholz U."/>
            <person name="Neuveglise N."/>
        </authorList>
    </citation>
    <scope>NUCLEOTIDE SEQUENCE</scope>
    <source>
        <strain evidence="3">LS3</strain>
    </source>
</reference>
<name>A0A060TJF1_BLAAD</name>
<accession>A0A060TJF1</accession>
<evidence type="ECO:0000256" key="1">
    <source>
        <dbReference type="SAM" id="SignalP"/>
    </source>
</evidence>
<dbReference type="InterPro" id="IPR057229">
    <property type="entry name" value="DUF7907"/>
</dbReference>
<keyword evidence="1" id="KW-0732">Signal</keyword>
<protein>
    <submittedName>
        <fullName evidence="3">ARAD1D46354p</fullName>
    </submittedName>
</protein>
<sequence>MHFSIVAFAAALASVGSAIPTNLCFNIAVQSDDSRYNGTEVSLRHEGAGINWASLATGDGSIFKFKGSEIHAANANQNPEEQAALLIGLDNGLHVLEVGVLPEVGSDSWQGGYSSDNEGRLTVNGTSEGWLACEGLNDPYAADVPFLAFSYDGKVPDNCAQVTPYTEYRACLLNMPTPEPYATPEPY</sequence>
<organism evidence="3">
    <name type="scientific">Blastobotrys adeninivorans</name>
    <name type="common">Yeast</name>
    <name type="synonym">Arxula adeninivorans</name>
    <dbReference type="NCBI Taxonomy" id="409370"/>
    <lineage>
        <taxon>Eukaryota</taxon>
        <taxon>Fungi</taxon>
        <taxon>Dikarya</taxon>
        <taxon>Ascomycota</taxon>
        <taxon>Saccharomycotina</taxon>
        <taxon>Dipodascomycetes</taxon>
        <taxon>Dipodascales</taxon>
        <taxon>Trichomonascaceae</taxon>
        <taxon>Blastobotrys</taxon>
    </lineage>
</organism>
<feature type="chain" id="PRO_5001593308" evidence="1">
    <location>
        <begin position="19"/>
        <end position="187"/>
    </location>
</feature>
<feature type="domain" description="DUF7907" evidence="2">
    <location>
        <begin position="28"/>
        <end position="163"/>
    </location>
</feature>
<proteinExistence type="predicted"/>
<evidence type="ECO:0000259" key="2">
    <source>
        <dbReference type="Pfam" id="PF25484"/>
    </source>
</evidence>
<reference evidence="3" key="1">
    <citation type="submission" date="2014-02" db="EMBL/GenBank/DDBJ databases">
        <authorList>
            <person name="Genoscope - CEA"/>
        </authorList>
    </citation>
    <scope>NUCLEOTIDE SEQUENCE</scope>
    <source>
        <strain evidence="3">LS3</strain>
    </source>
</reference>
<feature type="signal peptide" evidence="1">
    <location>
        <begin position="1"/>
        <end position="18"/>
    </location>
</feature>
<evidence type="ECO:0000313" key="3">
    <source>
        <dbReference type="EMBL" id="CDP38952.1"/>
    </source>
</evidence>
<gene>
    <name evidence="3" type="ORF">GNLVRS02_ARAD1D46354g</name>
</gene>
<dbReference type="AlphaFoldDB" id="A0A060TJF1"/>
<dbReference type="EMBL" id="HG937694">
    <property type="protein sequence ID" value="CDP38952.1"/>
    <property type="molecule type" value="Genomic_DNA"/>
</dbReference>